<dbReference type="Proteomes" id="UP000824890">
    <property type="component" value="Unassembled WGS sequence"/>
</dbReference>
<evidence type="ECO:0000313" key="2">
    <source>
        <dbReference type="Proteomes" id="UP000824890"/>
    </source>
</evidence>
<name>A0ABQ7X5L7_BRANA</name>
<comment type="caution">
    <text evidence="1">The sequence shown here is derived from an EMBL/GenBank/DDBJ whole genome shotgun (WGS) entry which is preliminary data.</text>
</comment>
<reference evidence="1 2" key="1">
    <citation type="submission" date="2021-05" db="EMBL/GenBank/DDBJ databases">
        <title>Genome Assembly of Synthetic Allotetraploid Brassica napus Reveals Homoeologous Exchanges between Subgenomes.</title>
        <authorList>
            <person name="Davis J.T."/>
        </authorList>
    </citation>
    <scope>NUCLEOTIDE SEQUENCE [LARGE SCALE GENOMIC DNA]</scope>
    <source>
        <strain evidence="2">cv. Da-Ae</strain>
        <tissue evidence="1">Seedling</tissue>
    </source>
</reference>
<feature type="non-terminal residue" evidence="1">
    <location>
        <position position="208"/>
    </location>
</feature>
<proteinExistence type="predicted"/>
<dbReference type="EMBL" id="JAGKQM010001814">
    <property type="protein sequence ID" value="KAH0851227.1"/>
    <property type="molecule type" value="Genomic_DNA"/>
</dbReference>
<keyword evidence="2" id="KW-1185">Reference proteome</keyword>
<feature type="non-terminal residue" evidence="1">
    <location>
        <position position="1"/>
    </location>
</feature>
<evidence type="ECO:0000313" key="1">
    <source>
        <dbReference type="EMBL" id="KAH0851227.1"/>
    </source>
</evidence>
<gene>
    <name evidence="1" type="ORF">HID58_090295</name>
</gene>
<protein>
    <submittedName>
        <fullName evidence="1">Uncharacterized protein</fullName>
    </submittedName>
</protein>
<organism evidence="1 2">
    <name type="scientific">Brassica napus</name>
    <name type="common">Rape</name>
    <dbReference type="NCBI Taxonomy" id="3708"/>
    <lineage>
        <taxon>Eukaryota</taxon>
        <taxon>Viridiplantae</taxon>
        <taxon>Streptophyta</taxon>
        <taxon>Embryophyta</taxon>
        <taxon>Tracheophyta</taxon>
        <taxon>Spermatophyta</taxon>
        <taxon>Magnoliopsida</taxon>
        <taxon>eudicotyledons</taxon>
        <taxon>Gunneridae</taxon>
        <taxon>Pentapetalae</taxon>
        <taxon>rosids</taxon>
        <taxon>malvids</taxon>
        <taxon>Brassicales</taxon>
        <taxon>Brassicaceae</taxon>
        <taxon>Brassiceae</taxon>
        <taxon>Brassica</taxon>
    </lineage>
</organism>
<accession>A0ABQ7X5L7</accession>
<sequence length="208" mass="24057">NFTIRGESYGDGKLGELSGDLRINYLITSSIEFQSKGVGNGDTIGLFRIWLSFRSSEWMRNPEDQAQSLRGRTGNILQMEKEQIWIRWGQQKLSKKIELEALLRCLCSLANGYKLNRASTGVVVLSKWKKRVPHTRNSYPSLNCLWIVGVLKTAILRFFCWFNKLYEQFNVCDHNRRVGILEAWLTTEHNVLVVSTRDLWLVSLNQSQ</sequence>